<organism evidence="1">
    <name type="scientific">Rhizophora mucronata</name>
    <name type="common">Asiatic mangrove</name>
    <dbReference type="NCBI Taxonomy" id="61149"/>
    <lineage>
        <taxon>Eukaryota</taxon>
        <taxon>Viridiplantae</taxon>
        <taxon>Streptophyta</taxon>
        <taxon>Embryophyta</taxon>
        <taxon>Tracheophyta</taxon>
        <taxon>Spermatophyta</taxon>
        <taxon>Magnoliopsida</taxon>
        <taxon>eudicotyledons</taxon>
        <taxon>Gunneridae</taxon>
        <taxon>Pentapetalae</taxon>
        <taxon>rosids</taxon>
        <taxon>fabids</taxon>
        <taxon>Malpighiales</taxon>
        <taxon>Rhizophoraceae</taxon>
        <taxon>Rhizophora</taxon>
    </lineage>
</organism>
<proteinExistence type="predicted"/>
<reference evidence="1" key="1">
    <citation type="submission" date="2018-02" db="EMBL/GenBank/DDBJ databases">
        <title>Rhizophora mucronata_Transcriptome.</title>
        <authorList>
            <person name="Meera S.P."/>
            <person name="Sreeshan A."/>
            <person name="Augustine A."/>
        </authorList>
    </citation>
    <scope>NUCLEOTIDE SEQUENCE</scope>
    <source>
        <tissue evidence="1">Leaf</tissue>
    </source>
</reference>
<protein>
    <submittedName>
        <fullName evidence="1">Uncharacterized protein</fullName>
    </submittedName>
</protein>
<dbReference type="EMBL" id="GGEC01092600">
    <property type="protein sequence ID" value="MBX73084.1"/>
    <property type="molecule type" value="Transcribed_RNA"/>
</dbReference>
<dbReference type="AlphaFoldDB" id="A0A2P2R1T7"/>
<sequence>MVMLPSLPRAYDRSFVRITDLRLELAPETLVQRPSPAYATTWAIFIDLLDCSLHSGTLLFQLMHPRPHAE</sequence>
<name>A0A2P2R1T7_RHIMU</name>
<accession>A0A2P2R1T7</accession>
<evidence type="ECO:0000313" key="1">
    <source>
        <dbReference type="EMBL" id="MBX73084.1"/>
    </source>
</evidence>